<dbReference type="AlphaFoldDB" id="A0AAV4X5Q9"/>
<reference evidence="1 2" key="1">
    <citation type="submission" date="2021-06" db="EMBL/GenBank/DDBJ databases">
        <title>Caerostris extrusa draft genome.</title>
        <authorList>
            <person name="Kono N."/>
            <person name="Arakawa K."/>
        </authorList>
    </citation>
    <scope>NUCLEOTIDE SEQUENCE [LARGE SCALE GENOMIC DNA]</scope>
</reference>
<gene>
    <name evidence="1" type="ORF">CEXT_14281</name>
</gene>
<dbReference type="EMBL" id="BPLR01017159">
    <property type="protein sequence ID" value="GIY89133.1"/>
    <property type="molecule type" value="Genomic_DNA"/>
</dbReference>
<dbReference type="Proteomes" id="UP001054945">
    <property type="component" value="Unassembled WGS sequence"/>
</dbReference>
<name>A0AAV4X5Q9_CAEEX</name>
<evidence type="ECO:0000313" key="1">
    <source>
        <dbReference type="EMBL" id="GIY89133.1"/>
    </source>
</evidence>
<accession>A0AAV4X5Q9</accession>
<sequence>MGEIFGKELRIYGRSFSKSATLSLDPSSSNNAVRTSLKHSQLSCRPSTLMARHYYPPESKRAATVWDRLGVDRALNHSVVQRRQGQTLDKEGRTISSFSLYRHFHFTGQGS</sequence>
<proteinExistence type="predicted"/>
<keyword evidence="2" id="KW-1185">Reference proteome</keyword>
<comment type="caution">
    <text evidence="1">The sequence shown here is derived from an EMBL/GenBank/DDBJ whole genome shotgun (WGS) entry which is preliminary data.</text>
</comment>
<organism evidence="1 2">
    <name type="scientific">Caerostris extrusa</name>
    <name type="common">Bark spider</name>
    <name type="synonym">Caerostris bankana</name>
    <dbReference type="NCBI Taxonomy" id="172846"/>
    <lineage>
        <taxon>Eukaryota</taxon>
        <taxon>Metazoa</taxon>
        <taxon>Ecdysozoa</taxon>
        <taxon>Arthropoda</taxon>
        <taxon>Chelicerata</taxon>
        <taxon>Arachnida</taxon>
        <taxon>Araneae</taxon>
        <taxon>Araneomorphae</taxon>
        <taxon>Entelegynae</taxon>
        <taxon>Araneoidea</taxon>
        <taxon>Araneidae</taxon>
        <taxon>Caerostris</taxon>
    </lineage>
</organism>
<protein>
    <submittedName>
        <fullName evidence="1">Uncharacterized protein</fullName>
    </submittedName>
</protein>
<evidence type="ECO:0000313" key="2">
    <source>
        <dbReference type="Proteomes" id="UP001054945"/>
    </source>
</evidence>